<gene>
    <name evidence="2" type="ORF">HF568_00890</name>
</gene>
<reference evidence="2" key="1">
    <citation type="journal article" date="2021" name="ISME J.">
        <title>Genomic evolution of the class Acidithiobacillia: deep-branching Proteobacteria living in extreme acidic conditions.</title>
        <authorList>
            <person name="Moya-Beltran A."/>
            <person name="Beard S."/>
            <person name="Rojas-Villalobos C."/>
            <person name="Issotta F."/>
            <person name="Gallardo Y."/>
            <person name="Ulloa R."/>
            <person name="Giaveno A."/>
            <person name="Degli Esposti M."/>
            <person name="Johnson D.B."/>
            <person name="Quatrini R."/>
        </authorList>
    </citation>
    <scope>NUCLEOTIDE SEQUENCE</scope>
    <source>
        <strain evidence="2">DSM 583</strain>
    </source>
</reference>
<feature type="transmembrane region" description="Helical" evidence="1">
    <location>
        <begin position="57"/>
        <end position="77"/>
    </location>
</feature>
<name>A0A8X8G7K1_ACIFI</name>
<dbReference type="RefSeq" id="WP_215886345.1">
    <property type="nucleotide sequence ID" value="NZ_CP134225.1"/>
</dbReference>
<protein>
    <submittedName>
        <fullName evidence="2">Uncharacterized protein</fullName>
    </submittedName>
</protein>
<dbReference type="AlphaFoldDB" id="A0A8X8G7K1"/>
<organism evidence="2 3">
    <name type="scientific">Acidithiobacillus ferridurans</name>
    <dbReference type="NCBI Taxonomy" id="1232575"/>
    <lineage>
        <taxon>Bacteria</taxon>
        <taxon>Pseudomonadati</taxon>
        <taxon>Pseudomonadota</taxon>
        <taxon>Acidithiobacillia</taxon>
        <taxon>Acidithiobacillales</taxon>
        <taxon>Acidithiobacillaceae</taxon>
        <taxon>Acidithiobacillus</taxon>
    </lineage>
</organism>
<comment type="caution">
    <text evidence="2">The sequence shown here is derived from an EMBL/GenBank/DDBJ whole genome shotgun (WGS) entry which is preliminary data.</text>
</comment>
<keyword evidence="1" id="KW-0472">Membrane</keyword>
<sequence length="150" mass="17150">MQMEFSTQPLRDVDITAHEKRLRTIDVGIAIFMVVLCTVILAFLSRFGEDKPDVSSALVVTLLAFSLGVFFLVYYVIRSEDTESAAPLDENECAVAVCFFEDHPEYGYFIEELRRQGREMLRGELRALQADAEDRRKKEACKRLYQGTTP</sequence>
<evidence type="ECO:0000313" key="3">
    <source>
        <dbReference type="Proteomes" id="UP000887300"/>
    </source>
</evidence>
<keyword evidence="1" id="KW-0812">Transmembrane</keyword>
<accession>A0A8X8G7K1</accession>
<feature type="transmembrane region" description="Helical" evidence="1">
    <location>
        <begin position="27"/>
        <end position="45"/>
    </location>
</feature>
<evidence type="ECO:0000313" key="2">
    <source>
        <dbReference type="EMBL" id="MBU2721812.1"/>
    </source>
</evidence>
<evidence type="ECO:0000256" key="1">
    <source>
        <dbReference type="SAM" id="Phobius"/>
    </source>
</evidence>
<proteinExistence type="predicted"/>
<keyword evidence="1" id="KW-1133">Transmembrane helix</keyword>
<dbReference type="Proteomes" id="UP000887300">
    <property type="component" value="Unassembled WGS sequence"/>
</dbReference>
<dbReference type="EMBL" id="JABBHS010000027">
    <property type="protein sequence ID" value="MBU2721812.1"/>
    <property type="molecule type" value="Genomic_DNA"/>
</dbReference>